<dbReference type="AlphaFoldDB" id="A0A915NM97"/>
<proteinExistence type="predicted"/>
<evidence type="ECO:0000313" key="2">
    <source>
        <dbReference type="WBParaSite" id="scf7180000420103.g4728"/>
    </source>
</evidence>
<dbReference type="WBParaSite" id="scf7180000420103.g4728">
    <property type="protein sequence ID" value="scf7180000420103.g4728"/>
    <property type="gene ID" value="scf7180000420103.g4728"/>
</dbReference>
<evidence type="ECO:0000313" key="1">
    <source>
        <dbReference type="Proteomes" id="UP000887560"/>
    </source>
</evidence>
<protein>
    <submittedName>
        <fullName evidence="2">Uncharacterized protein</fullName>
    </submittedName>
</protein>
<keyword evidence="1" id="KW-1185">Reference proteome</keyword>
<reference evidence="2" key="1">
    <citation type="submission" date="2022-11" db="UniProtKB">
        <authorList>
            <consortium name="WormBaseParasite"/>
        </authorList>
    </citation>
    <scope>IDENTIFICATION</scope>
</reference>
<accession>A0A915NM97</accession>
<sequence>MSSSHSKFTSNTTNVRFQNKCYVSQDGVAHCQSYYEMEEVKVPEHYKEQIKICVANPGRFMASWTLLTKLFGEPQLYDYIRKNEWSKEELKEFEINEELDY</sequence>
<name>A0A915NM97_9BILA</name>
<dbReference type="Proteomes" id="UP000887560">
    <property type="component" value="Unplaced"/>
</dbReference>
<organism evidence="1 2">
    <name type="scientific">Meloidogyne floridensis</name>
    <dbReference type="NCBI Taxonomy" id="298350"/>
    <lineage>
        <taxon>Eukaryota</taxon>
        <taxon>Metazoa</taxon>
        <taxon>Ecdysozoa</taxon>
        <taxon>Nematoda</taxon>
        <taxon>Chromadorea</taxon>
        <taxon>Rhabditida</taxon>
        <taxon>Tylenchina</taxon>
        <taxon>Tylenchomorpha</taxon>
        <taxon>Tylenchoidea</taxon>
        <taxon>Meloidogynidae</taxon>
        <taxon>Meloidogyninae</taxon>
        <taxon>Meloidogyne</taxon>
    </lineage>
</organism>